<feature type="region of interest" description="Disordered" evidence="1">
    <location>
        <begin position="1"/>
        <end position="206"/>
    </location>
</feature>
<protein>
    <submittedName>
        <fullName evidence="2">Uncharacterized protein</fullName>
    </submittedName>
</protein>
<accession>A0A1J9P043</accession>
<dbReference type="EMBL" id="LGTZ01003395">
    <property type="protein sequence ID" value="OJD09728.1"/>
    <property type="molecule type" value="Genomic_DNA"/>
</dbReference>
<evidence type="ECO:0000313" key="2">
    <source>
        <dbReference type="EMBL" id="OJD09728.1"/>
    </source>
</evidence>
<evidence type="ECO:0000256" key="1">
    <source>
        <dbReference type="SAM" id="MobiDB-lite"/>
    </source>
</evidence>
<feature type="compositionally biased region" description="Polar residues" evidence="1">
    <location>
        <begin position="119"/>
        <end position="130"/>
    </location>
</feature>
<feature type="compositionally biased region" description="Basic and acidic residues" evidence="1">
    <location>
        <begin position="20"/>
        <end position="36"/>
    </location>
</feature>
<feature type="compositionally biased region" description="Basic and acidic residues" evidence="1">
    <location>
        <begin position="165"/>
        <end position="178"/>
    </location>
</feature>
<dbReference type="AlphaFoldDB" id="A0A1J9P043"/>
<evidence type="ECO:0000313" key="3">
    <source>
        <dbReference type="Proteomes" id="UP000242791"/>
    </source>
</evidence>
<dbReference type="VEuPathDB" id="FungiDB:ACJ73_10121"/>
<dbReference type="Proteomes" id="UP000242791">
    <property type="component" value="Unassembled WGS sequence"/>
</dbReference>
<gene>
    <name evidence="2" type="ORF">ACJ73_10121</name>
</gene>
<comment type="caution">
    <text evidence="2">The sequence shown here is derived from an EMBL/GenBank/DDBJ whole genome shotgun (WGS) entry which is preliminary data.</text>
</comment>
<feature type="compositionally biased region" description="Basic and acidic residues" evidence="1">
    <location>
        <begin position="45"/>
        <end position="60"/>
    </location>
</feature>
<feature type="compositionally biased region" description="Low complexity" evidence="1">
    <location>
        <begin position="105"/>
        <end position="118"/>
    </location>
</feature>
<feature type="compositionally biased region" description="Low complexity" evidence="1">
    <location>
        <begin position="249"/>
        <end position="258"/>
    </location>
</feature>
<reference evidence="2 3" key="1">
    <citation type="submission" date="2015-08" db="EMBL/GenBank/DDBJ databases">
        <title>Emmonsia species relationships and genome sequence.</title>
        <authorList>
            <person name="Cuomo C.A."/>
            <person name="Schwartz I.S."/>
            <person name="Kenyon C."/>
            <person name="De Hoog G.S."/>
            <person name="Govender N.P."/>
            <person name="Botha A."/>
            <person name="Moreno L."/>
            <person name="De Vries M."/>
            <person name="Munoz J.F."/>
            <person name="Stielow J.B."/>
        </authorList>
    </citation>
    <scope>NUCLEOTIDE SEQUENCE [LARGE SCALE GENOMIC DNA]</scope>
    <source>
        <strain evidence="2 3">EI222</strain>
    </source>
</reference>
<feature type="compositionally biased region" description="Low complexity" evidence="1">
    <location>
        <begin position="266"/>
        <end position="277"/>
    </location>
</feature>
<feature type="region of interest" description="Disordered" evidence="1">
    <location>
        <begin position="234"/>
        <end position="277"/>
    </location>
</feature>
<sequence>MYDPINRAARPWEPQNTPDPKIELHMPGDERSDRSQPARNSKNPSRNDVKNDGPHQEPSESKSGNKRRATGSPARTKPAKQVKNAPAEDTQNGPNTPKFRLSHNTTSDSSTSFPTSQSQNNDTPNPTQKAPSRVLDLPDVEMTGTKDPPPTQEPLSWADEVEREEQERSRATAKELKKLAKKAKAAAEAKETSGQSDEAGAAHEGGEVRMRAEVTYKEKHKVIIETRGIALQQTDDLHANPFQPKPGLSTASPTPAETAAEKDAAAAEAEQAAPQAA</sequence>
<organism evidence="2 3">
    <name type="scientific">Blastomyces percursus</name>
    <dbReference type="NCBI Taxonomy" id="1658174"/>
    <lineage>
        <taxon>Eukaryota</taxon>
        <taxon>Fungi</taxon>
        <taxon>Dikarya</taxon>
        <taxon>Ascomycota</taxon>
        <taxon>Pezizomycotina</taxon>
        <taxon>Eurotiomycetes</taxon>
        <taxon>Eurotiomycetidae</taxon>
        <taxon>Onygenales</taxon>
        <taxon>Ajellomycetaceae</taxon>
        <taxon>Blastomyces</taxon>
    </lineage>
</organism>
<proteinExistence type="predicted"/>
<name>A0A1J9P043_9EURO</name>
<keyword evidence="3" id="KW-1185">Reference proteome</keyword>